<dbReference type="PANTHER" id="PTHR11188:SF161">
    <property type="entry name" value="PH-RESPONSE REGULATOR PROTEIN PALF_RIM8"/>
    <property type="match status" value="1"/>
</dbReference>
<dbReference type="InterPro" id="IPR050357">
    <property type="entry name" value="Arrestin_domain-protein"/>
</dbReference>
<name>A0A9P8TS76_WICPI</name>
<feature type="region of interest" description="Disordered" evidence="3">
    <location>
        <begin position="260"/>
        <end position="314"/>
    </location>
</feature>
<proteinExistence type="inferred from homology"/>
<dbReference type="PANTHER" id="PTHR11188">
    <property type="entry name" value="ARRESTIN DOMAIN CONTAINING PROTEIN"/>
    <property type="match status" value="1"/>
</dbReference>
<dbReference type="AlphaFoldDB" id="A0A9P8TS76"/>
<reference evidence="5" key="1">
    <citation type="journal article" date="2021" name="Open Biol.">
        <title>Shared evolutionary footprints suggest mitochondrial oxidative damage underlies multiple complex I losses in fungi.</title>
        <authorList>
            <person name="Schikora-Tamarit M.A."/>
            <person name="Marcet-Houben M."/>
            <person name="Nosek J."/>
            <person name="Gabaldon T."/>
        </authorList>
    </citation>
    <scope>NUCLEOTIDE SEQUENCE</scope>
    <source>
        <strain evidence="5">CBS2887</strain>
    </source>
</reference>
<dbReference type="OrthoDB" id="7785529at2759"/>
<evidence type="ECO:0000259" key="4">
    <source>
        <dbReference type="SMART" id="SM01017"/>
    </source>
</evidence>
<comment type="caution">
    <text evidence="5">The sequence shown here is derived from an EMBL/GenBank/DDBJ whole genome shotgun (WGS) entry which is preliminary data.</text>
</comment>
<dbReference type="SMART" id="SM01017">
    <property type="entry name" value="Arrestin_C"/>
    <property type="match status" value="1"/>
</dbReference>
<dbReference type="SUPFAM" id="SSF81296">
    <property type="entry name" value="E set domains"/>
    <property type="match status" value="1"/>
</dbReference>
<dbReference type="InterPro" id="IPR011021">
    <property type="entry name" value="Arrestin-like_N"/>
</dbReference>
<dbReference type="EMBL" id="JAEUBG010000154">
    <property type="protein sequence ID" value="KAH3688790.1"/>
    <property type="molecule type" value="Genomic_DNA"/>
</dbReference>
<dbReference type="InterPro" id="IPR014756">
    <property type="entry name" value="Ig_E-set"/>
</dbReference>
<dbReference type="GO" id="GO:0070086">
    <property type="term" value="P:ubiquitin-dependent endocytosis"/>
    <property type="evidence" value="ECO:0007669"/>
    <property type="project" value="TreeGrafter"/>
</dbReference>
<dbReference type="Proteomes" id="UP000774326">
    <property type="component" value="Unassembled WGS sequence"/>
</dbReference>
<protein>
    <recommendedName>
        <fullName evidence="2">pH-response regulator protein palF/RIM8</fullName>
    </recommendedName>
</protein>
<evidence type="ECO:0000256" key="1">
    <source>
        <dbReference type="ARBA" id="ARBA00037950"/>
    </source>
</evidence>
<feature type="compositionally biased region" description="Low complexity" evidence="3">
    <location>
        <begin position="261"/>
        <end position="309"/>
    </location>
</feature>
<keyword evidence="6" id="KW-1185">Reference proteome</keyword>
<feature type="region of interest" description="Disordered" evidence="3">
    <location>
        <begin position="178"/>
        <end position="198"/>
    </location>
</feature>
<feature type="compositionally biased region" description="Low complexity" evidence="3">
    <location>
        <begin position="7"/>
        <end position="25"/>
    </location>
</feature>
<dbReference type="GO" id="GO:0005886">
    <property type="term" value="C:plasma membrane"/>
    <property type="evidence" value="ECO:0007669"/>
    <property type="project" value="TreeGrafter"/>
</dbReference>
<feature type="region of interest" description="Disordered" evidence="3">
    <location>
        <begin position="744"/>
        <end position="775"/>
    </location>
</feature>
<dbReference type="Gene3D" id="2.60.40.640">
    <property type="match status" value="2"/>
</dbReference>
<comment type="similarity">
    <text evidence="1">Belongs to the arrestin family. PalF/RIM8 subfamily.</text>
</comment>
<feature type="region of interest" description="Disordered" evidence="3">
    <location>
        <begin position="583"/>
        <end position="626"/>
    </location>
</feature>
<feature type="region of interest" description="Disordered" evidence="3">
    <location>
        <begin position="701"/>
        <end position="725"/>
    </location>
</feature>
<feature type="region of interest" description="Disordered" evidence="3">
    <location>
        <begin position="789"/>
        <end position="824"/>
    </location>
</feature>
<gene>
    <name evidence="5" type="ORF">WICPIJ_000234</name>
</gene>
<feature type="compositionally biased region" description="Low complexity" evidence="3">
    <location>
        <begin position="178"/>
        <end position="190"/>
    </location>
</feature>
<accession>A0A9P8TS76</accession>
<dbReference type="GO" id="GO:0030674">
    <property type="term" value="F:protein-macromolecule adaptor activity"/>
    <property type="evidence" value="ECO:0007669"/>
    <property type="project" value="TreeGrafter"/>
</dbReference>
<reference evidence="5" key="2">
    <citation type="submission" date="2021-01" db="EMBL/GenBank/DDBJ databases">
        <authorList>
            <person name="Schikora-Tamarit M.A."/>
        </authorList>
    </citation>
    <scope>NUCLEOTIDE SEQUENCE</scope>
    <source>
        <strain evidence="5">CBS2887</strain>
    </source>
</reference>
<dbReference type="Pfam" id="PF00339">
    <property type="entry name" value="Arrestin_N"/>
    <property type="match status" value="1"/>
</dbReference>
<dbReference type="GO" id="GO:0031625">
    <property type="term" value="F:ubiquitin protein ligase binding"/>
    <property type="evidence" value="ECO:0007669"/>
    <property type="project" value="TreeGrafter"/>
</dbReference>
<feature type="compositionally biased region" description="Low complexity" evidence="3">
    <location>
        <begin position="751"/>
        <end position="765"/>
    </location>
</feature>
<feature type="compositionally biased region" description="Polar residues" evidence="3">
    <location>
        <begin position="538"/>
        <end position="550"/>
    </location>
</feature>
<feature type="compositionally biased region" description="Polar residues" evidence="3">
    <location>
        <begin position="583"/>
        <end position="625"/>
    </location>
</feature>
<dbReference type="InterPro" id="IPR011022">
    <property type="entry name" value="Arrestin_C-like"/>
</dbReference>
<dbReference type="Pfam" id="PF02752">
    <property type="entry name" value="Arrestin_C"/>
    <property type="match status" value="1"/>
</dbReference>
<organism evidence="5 6">
    <name type="scientific">Wickerhamomyces pijperi</name>
    <name type="common">Yeast</name>
    <name type="synonym">Pichia pijperi</name>
    <dbReference type="NCBI Taxonomy" id="599730"/>
    <lineage>
        <taxon>Eukaryota</taxon>
        <taxon>Fungi</taxon>
        <taxon>Dikarya</taxon>
        <taxon>Ascomycota</taxon>
        <taxon>Saccharomycotina</taxon>
        <taxon>Saccharomycetes</taxon>
        <taxon>Phaffomycetales</taxon>
        <taxon>Wickerhamomycetaceae</taxon>
        <taxon>Wickerhamomyces</taxon>
    </lineage>
</organism>
<feature type="region of interest" description="Disordered" evidence="3">
    <location>
        <begin position="1"/>
        <end position="25"/>
    </location>
</feature>
<dbReference type="GO" id="GO:0005829">
    <property type="term" value="C:cytosol"/>
    <property type="evidence" value="ECO:0007669"/>
    <property type="project" value="TreeGrafter"/>
</dbReference>
<sequence length="824" mass="89967">MMKRAVSRFLPSRSNSSSTNTASTASSFKKKSSGFLEVNLINDFYIELQEPHKLWKPSEVLKGEIVLELKKNVTDINITLTLKGSIKIKPSTPATATRNKPYTLFDYTIVIYGEEVLSEIGNVLRDNDEPLNGLSKGIHRFPFEMKLPRKNIYTSISFEKGSIGYALKASINHNSVSSSPNSFASTSSSSPKTLDQASKSNISSASSASLVSSLITSKHSIQYCEKNLNILVPINVAKIPKPQTKVASLRASDKKLMKTMSSTSTINSSITQFSSNSQNSEDSSSSNHSQSNQKQRQQQQQLQPTSIASPSLPDSSAAVTSIRLSVDLPESGYLRGEIIPVKIKLNHYKPIHSPNGVIVTLTRVCRVDNGPGTPIQSFRKDLSQRITPLFIDPVTLTAEVSTSLKVPSDAFPTIIGSTIVTFQYYIEVLANISSRSVLNNSSVNAGYKAATKEKLKPQNLLFDLDNEPQQLHNGYDIGTAHGNSDGAHNSDPLPIINVDKLKRAKHFLGLNTEVIVGTERTIKKSSSSSVAAAAASKTRPNTVNSRLSSTNNIQLYMDSDTNSSPNELDSASRSSISPLNINVHQPQSINSRPASTSQGRHPTTSNCNSTAQSTHYPTPPETSYVNEKETLRTREESIPLPSELLHLPPAPSYYQHNHENSEDLSVVENDENLNTLPVDNFEPSAPPMSVMIHEGRIGIPECEQGEDDNHNNDSNPTQEPQGEEEQDLINQAVQDMATLRNHSTVTTVLAPPSFRGPRSSSSDIGDSIDEGNMDKNELELRRLQALESEAPSGAFDFLPRYSSKPEDEDVEERGGGGGGEEEHN</sequence>
<feature type="compositionally biased region" description="Low complexity" evidence="3">
    <location>
        <begin position="524"/>
        <end position="537"/>
    </location>
</feature>
<evidence type="ECO:0000313" key="5">
    <source>
        <dbReference type="EMBL" id="KAH3688790.1"/>
    </source>
</evidence>
<dbReference type="InterPro" id="IPR014752">
    <property type="entry name" value="Arrestin-like_C"/>
</dbReference>
<feature type="domain" description="Arrestin C-terminal-like" evidence="4">
    <location>
        <begin position="318"/>
        <end position="443"/>
    </location>
</feature>
<evidence type="ECO:0000313" key="6">
    <source>
        <dbReference type="Proteomes" id="UP000774326"/>
    </source>
</evidence>
<evidence type="ECO:0000256" key="2">
    <source>
        <dbReference type="ARBA" id="ARBA00040066"/>
    </source>
</evidence>
<feature type="region of interest" description="Disordered" evidence="3">
    <location>
        <begin position="521"/>
        <end position="550"/>
    </location>
</feature>
<evidence type="ECO:0000256" key="3">
    <source>
        <dbReference type="SAM" id="MobiDB-lite"/>
    </source>
</evidence>